<sequence>MVLFICVMNRLQLRELLQVAVIGGLITRVHFFGFGVDVALAVCRSVSWRPFNKPVLVFRYLSSDLSIALISPLFPLKKSATDWRI</sequence>
<protein>
    <submittedName>
        <fullName evidence="1">Uncharacterized protein</fullName>
    </submittedName>
</protein>
<name>A0A2X2X7H5_CITKO</name>
<dbReference type="Proteomes" id="UP000251584">
    <property type="component" value="Unassembled WGS sequence"/>
</dbReference>
<accession>A0A2X2X7H5</accession>
<dbReference type="AlphaFoldDB" id="A0A2X2X7H5"/>
<evidence type="ECO:0000313" key="2">
    <source>
        <dbReference type="Proteomes" id="UP000251584"/>
    </source>
</evidence>
<organism evidence="1 2">
    <name type="scientific">Citrobacter koseri</name>
    <name type="common">Citrobacter diversus</name>
    <dbReference type="NCBI Taxonomy" id="545"/>
    <lineage>
        <taxon>Bacteria</taxon>
        <taxon>Pseudomonadati</taxon>
        <taxon>Pseudomonadota</taxon>
        <taxon>Gammaproteobacteria</taxon>
        <taxon>Enterobacterales</taxon>
        <taxon>Enterobacteriaceae</taxon>
        <taxon>Citrobacter</taxon>
    </lineage>
</organism>
<evidence type="ECO:0000313" key="1">
    <source>
        <dbReference type="EMBL" id="SQB21829.1"/>
    </source>
</evidence>
<gene>
    <name evidence="1" type="ORF">NCTC10786_01051</name>
</gene>
<dbReference type="EMBL" id="UAVY01000001">
    <property type="protein sequence ID" value="SQB21829.1"/>
    <property type="molecule type" value="Genomic_DNA"/>
</dbReference>
<reference evidence="1 2" key="1">
    <citation type="submission" date="2018-06" db="EMBL/GenBank/DDBJ databases">
        <authorList>
            <consortium name="Pathogen Informatics"/>
            <person name="Doyle S."/>
        </authorList>
    </citation>
    <scope>NUCLEOTIDE SEQUENCE [LARGE SCALE GENOMIC DNA]</scope>
    <source>
        <strain evidence="1 2">NCTC10786</strain>
    </source>
</reference>
<proteinExistence type="predicted"/>